<proteinExistence type="predicted"/>
<evidence type="ECO:0000313" key="3">
    <source>
        <dbReference type="Proteomes" id="UP000518206"/>
    </source>
</evidence>
<feature type="transmembrane region" description="Helical" evidence="1">
    <location>
        <begin position="179"/>
        <end position="197"/>
    </location>
</feature>
<dbReference type="EMBL" id="JACHVX010000001">
    <property type="protein sequence ID" value="MBB2921865.1"/>
    <property type="molecule type" value="Genomic_DNA"/>
</dbReference>
<reference evidence="2 3" key="2">
    <citation type="submission" date="2020-08" db="EMBL/GenBank/DDBJ databases">
        <authorList>
            <person name="Partida-Martinez L."/>
            <person name="Huntemann M."/>
            <person name="Clum A."/>
            <person name="Wang J."/>
            <person name="Palaniappan K."/>
            <person name="Ritter S."/>
            <person name="Chen I.-M."/>
            <person name="Stamatis D."/>
            <person name="Reddy T."/>
            <person name="O'Malley R."/>
            <person name="Daum C."/>
            <person name="Shapiro N."/>
            <person name="Ivanova N."/>
            <person name="Kyrpides N."/>
            <person name="Woyke T."/>
        </authorList>
    </citation>
    <scope>NUCLEOTIDE SEQUENCE [LARGE SCALE GENOMIC DNA]</scope>
    <source>
        <strain evidence="2 3">RAS26</strain>
    </source>
</reference>
<feature type="transmembrane region" description="Helical" evidence="1">
    <location>
        <begin position="323"/>
        <end position="340"/>
    </location>
</feature>
<feature type="transmembrane region" description="Helical" evidence="1">
    <location>
        <begin position="349"/>
        <end position="367"/>
    </location>
</feature>
<keyword evidence="1" id="KW-1133">Transmembrane helix</keyword>
<feature type="transmembrane region" description="Helical" evidence="1">
    <location>
        <begin position="119"/>
        <end position="139"/>
    </location>
</feature>
<keyword evidence="1" id="KW-0812">Transmembrane</keyword>
<name>A0A7W4Y9N1_9CELL</name>
<organism evidence="2 3">
    <name type="scientific">Cellulomonas cellasea</name>
    <dbReference type="NCBI Taxonomy" id="43670"/>
    <lineage>
        <taxon>Bacteria</taxon>
        <taxon>Bacillati</taxon>
        <taxon>Actinomycetota</taxon>
        <taxon>Actinomycetes</taxon>
        <taxon>Micrococcales</taxon>
        <taxon>Cellulomonadaceae</taxon>
        <taxon>Cellulomonas</taxon>
    </lineage>
</organism>
<sequence>MTPHDQQGAAVVPTTGRAATWLTRELALLADGRPRAHRFLQRVWRNPVAVLVPLAAVVLGIVGAASPDGDAEWFRRAGLGMLGPGVWDVFADAGLQIGVLVLLPVGVGAAVADALGVSAPFLVSAAQGALVTWVALVAGRRATGVTGAPALPAQWAVGVSLALGGVLADAIVIGHTEEVLIGLLLVIAACSAADGRGRRVGGLLGLAVGLKLWGALGAPVALIGRNPRVVAVAGVVAGVIAAACYAPFLLWGEVNTFDYAWTSNRFGLRELVGPGPSDWVVRVGQGAASVLVGCCVALRRAGSPMTVVLCVIATRLLLDSVVTPHYLGPLVVTGMLWAWASRDRATRRAALAVTLLVPAFVVLPYVVGKQVTYLGYAILMVLVPAAALLGDRRATRTASQEQQHPVAPLLGSQKQRLELVRATTST</sequence>
<dbReference type="RefSeq" id="WP_183294807.1">
    <property type="nucleotide sequence ID" value="NZ_JACHVX010000001.1"/>
</dbReference>
<keyword evidence="1" id="KW-0472">Membrane</keyword>
<evidence type="ECO:0008006" key="4">
    <source>
        <dbReference type="Google" id="ProtNLM"/>
    </source>
</evidence>
<feature type="transmembrane region" description="Helical" evidence="1">
    <location>
        <begin position="151"/>
        <end position="172"/>
    </location>
</feature>
<dbReference type="Proteomes" id="UP000518206">
    <property type="component" value="Unassembled WGS sequence"/>
</dbReference>
<feature type="transmembrane region" description="Helical" evidence="1">
    <location>
        <begin position="203"/>
        <end position="222"/>
    </location>
</feature>
<gene>
    <name evidence="2" type="ORF">FHR80_000759</name>
</gene>
<dbReference type="AlphaFoldDB" id="A0A7W4Y9N1"/>
<feature type="transmembrane region" description="Helical" evidence="1">
    <location>
        <begin position="229"/>
        <end position="251"/>
    </location>
</feature>
<accession>A0A7W4Y9N1</accession>
<feature type="transmembrane region" description="Helical" evidence="1">
    <location>
        <begin position="85"/>
        <end position="112"/>
    </location>
</feature>
<protein>
    <recommendedName>
        <fullName evidence="4">DUF2029 domain-containing protein</fullName>
    </recommendedName>
</protein>
<feature type="transmembrane region" description="Helical" evidence="1">
    <location>
        <begin position="43"/>
        <end position="65"/>
    </location>
</feature>
<reference evidence="2 3" key="1">
    <citation type="submission" date="2020-08" db="EMBL/GenBank/DDBJ databases">
        <title>The Agave Microbiome: Exploring the role of microbial communities in plant adaptations to desert environments.</title>
        <authorList>
            <person name="Partida-Martinez L.P."/>
        </authorList>
    </citation>
    <scope>NUCLEOTIDE SEQUENCE [LARGE SCALE GENOMIC DNA]</scope>
    <source>
        <strain evidence="2 3">RAS26</strain>
    </source>
</reference>
<evidence type="ECO:0000313" key="2">
    <source>
        <dbReference type="EMBL" id="MBB2921865.1"/>
    </source>
</evidence>
<feature type="transmembrane region" description="Helical" evidence="1">
    <location>
        <begin position="373"/>
        <end position="390"/>
    </location>
</feature>
<comment type="caution">
    <text evidence="2">The sequence shown here is derived from an EMBL/GenBank/DDBJ whole genome shotgun (WGS) entry which is preliminary data.</text>
</comment>
<evidence type="ECO:0000256" key="1">
    <source>
        <dbReference type="SAM" id="Phobius"/>
    </source>
</evidence>